<feature type="transmembrane region" description="Helical" evidence="4">
    <location>
        <begin position="124"/>
        <end position="148"/>
    </location>
</feature>
<keyword evidence="4" id="KW-0812">Transmembrane</keyword>
<feature type="compositionally biased region" description="Low complexity" evidence="3">
    <location>
        <begin position="104"/>
        <end position="115"/>
    </location>
</feature>
<comment type="caution">
    <text evidence="6">The sequence shown here is derived from an EMBL/GenBank/DDBJ whole genome shotgun (WGS) entry which is preliminary data.</text>
</comment>
<dbReference type="EMBL" id="BRZI01000015">
    <property type="protein sequence ID" value="GLD30593.1"/>
    <property type="molecule type" value="Genomic_DNA"/>
</dbReference>
<feature type="compositionally biased region" description="Acidic residues" evidence="3">
    <location>
        <begin position="79"/>
        <end position="88"/>
    </location>
</feature>
<comment type="subcellular location">
    <subcellularLocation>
        <location evidence="1">Membrane</location>
    </subcellularLocation>
</comment>
<gene>
    <name evidence="6" type="ORF">Mkiyose1413_24760</name>
    <name evidence="5" type="ORF">SRL2020028_54640</name>
</gene>
<protein>
    <recommendedName>
        <fullName evidence="8">Mce protein</fullName>
    </recommendedName>
</protein>
<evidence type="ECO:0008006" key="8">
    <source>
        <dbReference type="Google" id="ProtNLM"/>
    </source>
</evidence>
<name>A0A9P3Q875_9MYCO</name>
<dbReference type="GeneID" id="83630065"/>
<organism evidence="6 7">
    <name type="scientific">Mycobacterium kiyosense</name>
    <dbReference type="NCBI Taxonomy" id="2871094"/>
    <lineage>
        <taxon>Bacteria</taxon>
        <taxon>Bacillati</taxon>
        <taxon>Actinomycetota</taxon>
        <taxon>Actinomycetes</taxon>
        <taxon>Mycobacteriales</taxon>
        <taxon>Mycobacteriaceae</taxon>
        <taxon>Mycobacterium</taxon>
    </lineage>
</organism>
<evidence type="ECO:0000256" key="2">
    <source>
        <dbReference type="ARBA" id="ARBA00023136"/>
    </source>
</evidence>
<evidence type="ECO:0000256" key="3">
    <source>
        <dbReference type="SAM" id="MobiDB-lite"/>
    </source>
</evidence>
<evidence type="ECO:0000313" key="6">
    <source>
        <dbReference type="EMBL" id="GLD30593.1"/>
    </source>
</evidence>
<dbReference type="PANTHER" id="PTHR37042:SF4">
    <property type="entry name" value="OUTER MEMBRANE PROTEIN RV1973"/>
    <property type="match status" value="1"/>
</dbReference>
<proteinExistence type="predicted"/>
<evidence type="ECO:0000256" key="4">
    <source>
        <dbReference type="SAM" id="Phobius"/>
    </source>
</evidence>
<keyword evidence="2 4" id="KW-0472">Membrane</keyword>
<dbReference type="RefSeq" id="WP_236980084.1">
    <property type="nucleotide sequence ID" value="NZ_BRXE01000123.1"/>
</dbReference>
<accession>A0A9P3Q875</accession>
<keyword evidence="4" id="KW-1133">Transmembrane helix</keyword>
<dbReference type="AlphaFoldDB" id="A0A9P3Q875"/>
<keyword evidence="7" id="KW-1185">Reference proteome</keyword>
<dbReference type="Proteomes" id="UP001165663">
    <property type="component" value="Unassembled WGS sequence"/>
</dbReference>
<dbReference type="Proteomes" id="UP001064782">
    <property type="component" value="Unassembled WGS sequence"/>
</dbReference>
<dbReference type="EMBL" id="BRXE01000123">
    <property type="protein sequence ID" value="GLB86208.1"/>
    <property type="molecule type" value="Genomic_DNA"/>
</dbReference>
<evidence type="ECO:0000313" key="7">
    <source>
        <dbReference type="Proteomes" id="UP001064782"/>
    </source>
</evidence>
<evidence type="ECO:0000313" key="5">
    <source>
        <dbReference type="EMBL" id="GLB86208.1"/>
    </source>
</evidence>
<dbReference type="GO" id="GO:0016020">
    <property type="term" value="C:membrane"/>
    <property type="evidence" value="ECO:0007669"/>
    <property type="project" value="UniProtKB-SubCell"/>
</dbReference>
<sequence>MAGDAGGSQLNPIDADDSLGTQAQTEDTQESEVRAAPTDAQATTEESKDSEGGADQTGSETTEESKDSEGGADQTGSETTEESEDSEGGADQTGSEAAEESGDSEGAAEAAAVAERGPSRVGKAWLIGIAAVLLIVTGGVAFGGYYALHMHREMQDLERNNAVALKAAIDCVAATQAPDINTMAASQQKIIDCGTDQYRTQALLYSSMLVQAYQAANVHLQVSQLRAAVEGNNSDGSVKVLVALRVTVSNDQTQNQESGYRLRATMTPTEGTYKISKLEQVKQ</sequence>
<feature type="region of interest" description="Disordered" evidence="3">
    <location>
        <begin position="1"/>
        <end position="115"/>
    </location>
</feature>
<evidence type="ECO:0000256" key="1">
    <source>
        <dbReference type="ARBA" id="ARBA00004370"/>
    </source>
</evidence>
<dbReference type="PANTHER" id="PTHR37042">
    <property type="entry name" value="OUTER MEMBRANE PROTEIN RV1973"/>
    <property type="match status" value="1"/>
</dbReference>
<reference evidence="6" key="1">
    <citation type="submission" date="2022-08" db="EMBL/GenBank/DDBJ databases">
        <title>Mycobacterium kiyosense sp. nov., scotochromogenic slow-glowing species isolated from respiratory specimens.</title>
        <authorList>
            <person name="Fukano H."/>
            <person name="Kazumi Y."/>
            <person name="Sakagami N."/>
            <person name="Ato M."/>
            <person name="Mitarai S."/>
            <person name="Hoshino Y."/>
        </authorList>
    </citation>
    <scope>NUCLEOTIDE SEQUENCE</scope>
    <source>
        <strain evidence="6">1413</strain>
        <strain evidence="5">SRL2020-028</strain>
    </source>
</reference>